<dbReference type="Gene3D" id="1.10.10.60">
    <property type="entry name" value="Homeodomain-like"/>
    <property type="match status" value="1"/>
</dbReference>
<dbReference type="InterPro" id="IPR027417">
    <property type="entry name" value="P-loop_NTPase"/>
</dbReference>
<dbReference type="SUPFAM" id="SSF46689">
    <property type="entry name" value="Homeodomain-like"/>
    <property type="match status" value="1"/>
</dbReference>
<dbReference type="Gene3D" id="3.40.50.2300">
    <property type="match status" value="1"/>
</dbReference>
<dbReference type="InterPro" id="IPR002197">
    <property type="entry name" value="HTH_Fis"/>
</dbReference>
<dbReference type="PROSITE" id="PS50110">
    <property type="entry name" value="RESPONSE_REGULATORY"/>
    <property type="match status" value="1"/>
</dbReference>
<dbReference type="PROSITE" id="PS00688">
    <property type="entry name" value="SIGMA54_INTERACT_3"/>
    <property type="match status" value="1"/>
</dbReference>
<dbReference type="Gene3D" id="3.40.50.300">
    <property type="entry name" value="P-loop containing nucleotide triphosphate hydrolases"/>
    <property type="match status" value="1"/>
</dbReference>
<dbReference type="GO" id="GO:0005524">
    <property type="term" value="F:ATP binding"/>
    <property type="evidence" value="ECO:0007669"/>
    <property type="project" value="InterPro"/>
</dbReference>
<gene>
    <name evidence="1" type="primary">atoC_2</name>
    <name evidence="1" type="ORF">N508_001134</name>
</gene>
<dbReference type="PROSITE" id="PS00676">
    <property type="entry name" value="SIGMA54_INTERACT_2"/>
    <property type="match status" value="1"/>
</dbReference>
<dbReference type="FunFam" id="3.40.50.300:FF:000006">
    <property type="entry name" value="DNA-binding transcriptional regulator NtrC"/>
    <property type="match status" value="1"/>
</dbReference>
<dbReference type="InterPro" id="IPR025944">
    <property type="entry name" value="Sigma_54_int_dom_CS"/>
</dbReference>
<dbReference type="Pfam" id="PF02954">
    <property type="entry name" value="HTH_8"/>
    <property type="match status" value="1"/>
</dbReference>
<accession>V2QI66</accession>
<dbReference type="SUPFAM" id="SSF52540">
    <property type="entry name" value="P-loop containing nucleoside triphosphate hydrolases"/>
    <property type="match status" value="1"/>
</dbReference>
<reference evidence="1" key="3">
    <citation type="submission" date="2022-06" db="EMBL/GenBank/DDBJ databases">
        <title>Resources to Facilitate Use of the Altered Schaedler Flora (ASF) Mouse Model to Study Microbiome Function.</title>
        <authorList>
            <person name="Proctor A."/>
            <person name="Parvinroo S."/>
            <person name="Richie T."/>
            <person name="Jia X."/>
            <person name="Lee S.T.M."/>
            <person name="Karp P.D."/>
            <person name="Paley S."/>
            <person name="Kostic A.D."/>
            <person name="Pierre J.F."/>
            <person name="Wannemuehler M.J."/>
            <person name="Phillips G.J."/>
        </authorList>
    </citation>
    <scope>NUCLEOTIDE SEQUENCE</scope>
    <source>
        <strain evidence="1">ASF457</strain>
    </source>
</reference>
<dbReference type="InterPro" id="IPR058031">
    <property type="entry name" value="AAA_lid_NorR"/>
</dbReference>
<dbReference type="InterPro" id="IPR011006">
    <property type="entry name" value="CheY-like_superfamily"/>
</dbReference>
<dbReference type="PANTHER" id="PTHR32071:SF57">
    <property type="entry name" value="C4-DICARBOXYLATE TRANSPORT TRANSCRIPTIONAL REGULATORY PROTEIN DCTD"/>
    <property type="match status" value="1"/>
</dbReference>
<dbReference type="SMART" id="SM00382">
    <property type="entry name" value="AAA"/>
    <property type="match status" value="1"/>
</dbReference>
<dbReference type="Pfam" id="PF00072">
    <property type="entry name" value="Response_reg"/>
    <property type="match status" value="1"/>
</dbReference>
<dbReference type="SUPFAM" id="SSF52172">
    <property type="entry name" value="CheY-like"/>
    <property type="match status" value="1"/>
</dbReference>
<dbReference type="InterPro" id="IPR025943">
    <property type="entry name" value="Sigma_54_int_dom_ATP-bd_2"/>
</dbReference>
<dbReference type="GO" id="GO:0043565">
    <property type="term" value="F:sequence-specific DNA binding"/>
    <property type="evidence" value="ECO:0007669"/>
    <property type="project" value="InterPro"/>
</dbReference>
<keyword evidence="2" id="KW-1185">Reference proteome</keyword>
<dbReference type="GO" id="GO:0000160">
    <property type="term" value="P:phosphorelay signal transduction system"/>
    <property type="evidence" value="ECO:0007669"/>
    <property type="project" value="InterPro"/>
</dbReference>
<dbReference type="OrthoDB" id="9803970at2"/>
<dbReference type="Pfam" id="PF00158">
    <property type="entry name" value="Sigma54_activat"/>
    <property type="match status" value="1"/>
</dbReference>
<dbReference type="AlphaFoldDB" id="V2QI66"/>
<evidence type="ECO:0000313" key="2">
    <source>
        <dbReference type="Proteomes" id="UP000017429"/>
    </source>
</evidence>
<dbReference type="CDD" id="cd00009">
    <property type="entry name" value="AAA"/>
    <property type="match status" value="1"/>
</dbReference>
<dbReference type="InterPro" id="IPR003593">
    <property type="entry name" value="AAA+_ATPase"/>
</dbReference>
<dbReference type="InterPro" id="IPR002078">
    <property type="entry name" value="Sigma_54_int"/>
</dbReference>
<dbReference type="RefSeq" id="WP_023275429.1">
    <property type="nucleotide sequence ID" value="NZ_CP097562.1"/>
</dbReference>
<dbReference type="PRINTS" id="PR01590">
    <property type="entry name" value="HTHFIS"/>
</dbReference>
<dbReference type="InterPro" id="IPR009057">
    <property type="entry name" value="Homeodomain-like_sf"/>
</dbReference>
<dbReference type="InterPro" id="IPR001789">
    <property type="entry name" value="Sig_transdc_resp-reg_receiver"/>
</dbReference>
<dbReference type="SMART" id="SM00448">
    <property type="entry name" value="REC"/>
    <property type="match status" value="1"/>
</dbReference>
<dbReference type="GO" id="GO:0006355">
    <property type="term" value="P:regulation of DNA-templated transcription"/>
    <property type="evidence" value="ECO:0007669"/>
    <property type="project" value="InterPro"/>
</dbReference>
<dbReference type="Pfam" id="PF25601">
    <property type="entry name" value="AAA_lid_14"/>
    <property type="match status" value="1"/>
</dbReference>
<proteinExistence type="predicted"/>
<name>V2QI66_9BACT</name>
<dbReference type="CDD" id="cd17536">
    <property type="entry name" value="REC_YesN-like"/>
    <property type="match status" value="1"/>
</dbReference>
<dbReference type="PROSITE" id="PS50045">
    <property type="entry name" value="SIGMA54_INTERACT_4"/>
    <property type="match status" value="1"/>
</dbReference>
<dbReference type="PANTHER" id="PTHR32071">
    <property type="entry name" value="TRANSCRIPTIONAL REGULATORY PROTEIN"/>
    <property type="match status" value="1"/>
</dbReference>
<dbReference type="EMBL" id="CP097562">
    <property type="protein sequence ID" value="USF24059.1"/>
    <property type="molecule type" value="Genomic_DNA"/>
</dbReference>
<sequence length="452" mass="51174">MSYKVLIADDEKNIVDLLQEIAIQLGLEVVTAFDGRQALNVFEEQMPDFVLMDISMPVMGGMQAMELMKQINAGCPIILITAFGTVDIAIEAIQNGAFEYIVKPSSLSEIREVIDKVTSYLTIIREQVLLPQNTKKLVGVSASMQNIFKTAAKIAKTDATVLITGESGNGKQIIAETIHKLSSRQGRFVQINCGSIPENLMESELFGFNKGAFSGAVTSKKGRFELSHKGSLFLDEIGELPKSMQSKLLHAIQERVITPIGAPDSIPLDLRIIAATNRNLDDMVNKGLFRLDLYHRLKVIHIHVPPLRERKDDIEPLINHFISMFAKKYNKPFHTIDKQVLQWFKNYSWPGNIRELKNLIERMILLDNSITYENIFAQNMHNSSQADGAYSLNMLIEQLLKEKDFTSIIKYFEKSVIEYTLLKYGGNRSQCSKHLGISRRNLLYKIKEYNIE</sequence>
<evidence type="ECO:0000313" key="1">
    <source>
        <dbReference type="EMBL" id="USF24059.1"/>
    </source>
</evidence>
<dbReference type="eggNOG" id="COG2204">
    <property type="taxonomic scope" value="Bacteria"/>
</dbReference>
<dbReference type="Proteomes" id="UP000017429">
    <property type="component" value="Chromosome"/>
</dbReference>
<protein>
    <submittedName>
        <fullName evidence="1">Regulatory protein AtoC</fullName>
    </submittedName>
</protein>
<organism evidence="1 2">
    <name type="scientific">Mucispirillum schaedleri ASF457</name>
    <dbReference type="NCBI Taxonomy" id="1379858"/>
    <lineage>
        <taxon>Bacteria</taxon>
        <taxon>Pseudomonadati</taxon>
        <taxon>Deferribacterota</taxon>
        <taxon>Deferribacteres</taxon>
        <taxon>Deferribacterales</taxon>
        <taxon>Mucispirillaceae</taxon>
        <taxon>Mucispirillum</taxon>
    </lineage>
</organism>
<reference evidence="1" key="1">
    <citation type="journal article" date="2014" name="Genome Announc.">
        <title>Draft genome sequences of the altered schaedler flora, a defined bacterial community from gnotobiotic mice.</title>
        <authorList>
            <person name="Wannemuehler M.J."/>
            <person name="Overstreet A.M."/>
            <person name="Ward D.V."/>
            <person name="Phillips G.J."/>
        </authorList>
    </citation>
    <scope>NUCLEOTIDE SEQUENCE</scope>
    <source>
        <strain evidence="1">ASF457</strain>
    </source>
</reference>
<reference evidence="1" key="2">
    <citation type="submission" date="2022-05" db="EMBL/GenBank/DDBJ databases">
        <authorList>
            <person name="Proctor A.L."/>
            <person name="Phillips G.J."/>
            <person name="Wannemuehler M.J."/>
        </authorList>
    </citation>
    <scope>NUCLEOTIDE SEQUENCE</scope>
    <source>
        <strain evidence="1">ASF457</strain>
    </source>
</reference>
<dbReference type="Gene3D" id="1.10.8.60">
    <property type="match status" value="1"/>
</dbReference>
<dbReference type="KEGG" id="msch:N508_001134"/>